<dbReference type="Gene3D" id="3.40.50.1820">
    <property type="entry name" value="alpha/beta hydrolase"/>
    <property type="match status" value="1"/>
</dbReference>
<name>A0A127PCY4_9BURK</name>
<sequence length="266" mass="29711">MSSRTGALLIHGLGGTQFDLGSMHKVLQRAGVETHAVTLPGHGGQPEDLVPVSYEDWLDTVTASYRELAPQYDTFHVMGMCLGSLLALALCERVQHSKGKLVTLAPPVFIDGWSTPWYRQLRHLVYCIPGVASRMKVEEDEPFGIKNATVRAIVKAKFARGDNFHYRWVPLACIRQVDRLRKKVLAGAHRITCPTLVVHAREDELTSLRSAEFLQATLPDVRVVVLENSYHMICVDNDREQVTNSVLEFFGYPPAPPRRVRGADKA</sequence>
<organism evidence="3">
    <name type="scientific">Collimonas fungivorans</name>
    <dbReference type="NCBI Taxonomy" id="158899"/>
    <lineage>
        <taxon>Bacteria</taxon>
        <taxon>Pseudomonadati</taxon>
        <taxon>Pseudomonadota</taxon>
        <taxon>Betaproteobacteria</taxon>
        <taxon>Burkholderiales</taxon>
        <taxon>Oxalobacteraceae</taxon>
        <taxon>Collimonas</taxon>
    </lineage>
</organism>
<protein>
    <submittedName>
        <fullName evidence="3">Alpha/beta hydrolase fold family protein</fullName>
    </submittedName>
</protein>
<proteinExistence type="predicted"/>
<dbReference type="PANTHER" id="PTHR43798">
    <property type="entry name" value="MONOACYLGLYCEROL LIPASE"/>
    <property type="match status" value="1"/>
</dbReference>
<reference evidence="3 4" key="1">
    <citation type="submission" date="2015-11" db="EMBL/GenBank/DDBJ databases">
        <title>Exploring the genomic traits of fungus-feeding bacterial genus Collimonas.</title>
        <authorList>
            <person name="Song C."/>
            <person name="Schmidt R."/>
            <person name="de Jager V."/>
            <person name="Krzyzanowska D."/>
            <person name="Jongedijk E."/>
            <person name="Cankar K."/>
            <person name="Beekwilder J."/>
            <person name="van Veen A."/>
            <person name="de Boer W."/>
            <person name="van Veen J.A."/>
            <person name="Garbeva P."/>
        </authorList>
    </citation>
    <scope>NUCLEOTIDE SEQUENCE [LARGE SCALE GENOMIC DNA]</scope>
    <source>
        <strain evidence="3 4">Ter6</strain>
    </source>
</reference>
<dbReference type="SUPFAM" id="SSF53474">
    <property type="entry name" value="alpha/beta-Hydrolases"/>
    <property type="match status" value="1"/>
</dbReference>
<dbReference type="RefSeq" id="WP_061540438.1">
    <property type="nucleotide sequence ID" value="NZ_CP013232.1"/>
</dbReference>
<evidence type="ECO:0000313" key="3">
    <source>
        <dbReference type="EMBL" id="AMO95672.1"/>
    </source>
</evidence>
<dbReference type="GO" id="GO:0052689">
    <property type="term" value="F:carboxylic ester hydrolase activity"/>
    <property type="evidence" value="ECO:0007669"/>
    <property type="project" value="InterPro"/>
</dbReference>
<evidence type="ECO:0000313" key="4">
    <source>
        <dbReference type="Proteomes" id="UP000072421"/>
    </source>
</evidence>
<dbReference type="AlphaFoldDB" id="A0A127PCY4"/>
<dbReference type="Pfam" id="PF12146">
    <property type="entry name" value="Hydrolase_4"/>
    <property type="match status" value="1"/>
</dbReference>
<dbReference type="InterPro" id="IPR012354">
    <property type="entry name" value="Esterase_lipase"/>
</dbReference>
<accession>A0A127PCY4</accession>
<dbReference type="InterPro" id="IPR050266">
    <property type="entry name" value="AB_hydrolase_sf"/>
</dbReference>
<dbReference type="PIRSF" id="PIRSF017388">
    <property type="entry name" value="Esterase_lipase"/>
    <property type="match status" value="1"/>
</dbReference>
<dbReference type="InterPro" id="IPR022742">
    <property type="entry name" value="Hydrolase_4"/>
</dbReference>
<feature type="domain" description="Serine aminopeptidase S33" evidence="2">
    <location>
        <begin position="8"/>
        <end position="237"/>
    </location>
</feature>
<dbReference type="Proteomes" id="UP000072421">
    <property type="component" value="Chromosome"/>
</dbReference>
<dbReference type="InterPro" id="IPR029058">
    <property type="entry name" value="AB_hydrolase_fold"/>
</dbReference>
<keyword evidence="1 3" id="KW-0378">Hydrolase</keyword>
<dbReference type="EMBL" id="CP013232">
    <property type="protein sequence ID" value="AMO95672.1"/>
    <property type="molecule type" value="Genomic_DNA"/>
</dbReference>
<dbReference type="OrthoDB" id="8612291at2"/>
<dbReference type="PANTHER" id="PTHR43798:SF31">
    <property type="entry name" value="AB HYDROLASE SUPERFAMILY PROTEIN YCLE"/>
    <property type="match status" value="1"/>
</dbReference>
<dbReference type="PATRIC" id="fig|158899.10.peg.3009"/>
<evidence type="ECO:0000256" key="1">
    <source>
        <dbReference type="ARBA" id="ARBA00022801"/>
    </source>
</evidence>
<gene>
    <name evidence="3" type="ORF">CFter6_3016</name>
</gene>
<evidence type="ECO:0000259" key="2">
    <source>
        <dbReference type="Pfam" id="PF12146"/>
    </source>
</evidence>
<dbReference type="GO" id="GO:0016020">
    <property type="term" value="C:membrane"/>
    <property type="evidence" value="ECO:0007669"/>
    <property type="project" value="TreeGrafter"/>
</dbReference>